<keyword evidence="8" id="KW-1185">Reference proteome</keyword>
<feature type="transmembrane region" description="Helical" evidence="6">
    <location>
        <begin position="124"/>
        <end position="145"/>
    </location>
</feature>
<protein>
    <submittedName>
        <fullName evidence="7">YbhN family protein</fullName>
    </submittedName>
</protein>
<feature type="transmembrane region" description="Helical" evidence="6">
    <location>
        <begin position="214"/>
        <end position="234"/>
    </location>
</feature>
<dbReference type="Pfam" id="PF03706">
    <property type="entry name" value="LPG_synthase_TM"/>
    <property type="match status" value="1"/>
</dbReference>
<feature type="transmembrane region" description="Helical" evidence="6">
    <location>
        <begin position="38"/>
        <end position="56"/>
    </location>
</feature>
<feature type="transmembrane region" description="Helical" evidence="6">
    <location>
        <begin position="151"/>
        <end position="168"/>
    </location>
</feature>
<evidence type="ECO:0000256" key="1">
    <source>
        <dbReference type="ARBA" id="ARBA00004651"/>
    </source>
</evidence>
<feature type="transmembrane region" description="Helical" evidence="6">
    <location>
        <begin position="9"/>
        <end position="26"/>
    </location>
</feature>
<evidence type="ECO:0000256" key="6">
    <source>
        <dbReference type="SAM" id="Phobius"/>
    </source>
</evidence>
<proteinExistence type="predicted"/>
<evidence type="ECO:0000256" key="2">
    <source>
        <dbReference type="ARBA" id="ARBA00022475"/>
    </source>
</evidence>
<evidence type="ECO:0000313" key="8">
    <source>
        <dbReference type="Proteomes" id="UP001594288"/>
    </source>
</evidence>
<dbReference type="EMBL" id="JBHPEI010000067">
    <property type="protein sequence ID" value="MFC1800098.1"/>
    <property type="molecule type" value="Genomic_DNA"/>
</dbReference>
<keyword evidence="2" id="KW-1003">Cell membrane</keyword>
<name>A0ABV6YPY3_UNCEI</name>
<sequence>MKGLSKKHALWSLAVLLMAAFLYWGREDLGRVKDLDPFYALLCFGCTLAMSVVSALKWKMSIKSTGEAASVSFGTLLYYFMFGRTVGLVLPMDISDFGVRTMSLRLGHDFSIGRASYSVYLDRTFDVVVAGLFIVPSVLFIAGVIQPVTGIALFGAALLLGLVCFAFFGKLTMKLLALVFRTLFGVMCRIPWIGRRVEFEAERKLLEEVDLGGIAFWLYLLSVLKFFFTSMRFVTMGAAVGLGLGALKVLLFVPSAQFAAIIALTPGGLGIADWSWSGLLYKIGADKHLIVPYLLSLRIVVTLSIIVIAGLSWLIFRKASRVKDETSG</sequence>
<evidence type="ECO:0000256" key="3">
    <source>
        <dbReference type="ARBA" id="ARBA00022692"/>
    </source>
</evidence>
<dbReference type="PANTHER" id="PTHR39087">
    <property type="entry name" value="UPF0104 MEMBRANE PROTEIN MJ1595"/>
    <property type="match status" value="1"/>
</dbReference>
<comment type="subcellular location">
    <subcellularLocation>
        <location evidence="1">Cell membrane</location>
        <topology evidence="1">Multi-pass membrane protein</topology>
    </subcellularLocation>
</comment>
<dbReference type="InterPro" id="IPR022791">
    <property type="entry name" value="L-PG_synthase/AglD"/>
</dbReference>
<keyword evidence="4 6" id="KW-1133">Transmembrane helix</keyword>
<gene>
    <name evidence="7" type="ORF">ACFL2Z_04220</name>
</gene>
<organism evidence="7 8">
    <name type="scientific">Eiseniibacteriota bacterium</name>
    <dbReference type="NCBI Taxonomy" id="2212470"/>
    <lineage>
        <taxon>Bacteria</taxon>
        <taxon>Candidatus Eiseniibacteriota</taxon>
    </lineage>
</organism>
<keyword evidence="5 6" id="KW-0472">Membrane</keyword>
<evidence type="ECO:0000256" key="4">
    <source>
        <dbReference type="ARBA" id="ARBA00022989"/>
    </source>
</evidence>
<feature type="transmembrane region" description="Helical" evidence="6">
    <location>
        <begin position="289"/>
        <end position="316"/>
    </location>
</feature>
<evidence type="ECO:0000256" key="5">
    <source>
        <dbReference type="ARBA" id="ARBA00023136"/>
    </source>
</evidence>
<accession>A0ABV6YPY3</accession>
<evidence type="ECO:0000313" key="7">
    <source>
        <dbReference type="EMBL" id="MFC1800098.1"/>
    </source>
</evidence>
<comment type="caution">
    <text evidence="7">The sequence shown here is derived from an EMBL/GenBank/DDBJ whole genome shotgun (WGS) entry which is preliminary data.</text>
</comment>
<dbReference type="PANTHER" id="PTHR39087:SF2">
    <property type="entry name" value="UPF0104 MEMBRANE PROTEIN MJ1595"/>
    <property type="match status" value="1"/>
</dbReference>
<reference evidence="7 8" key="1">
    <citation type="submission" date="2024-09" db="EMBL/GenBank/DDBJ databases">
        <authorList>
            <person name="D'Angelo T."/>
        </authorList>
    </citation>
    <scope>NUCLEOTIDE SEQUENCE [LARGE SCALE GENOMIC DNA]</scope>
    <source>
        <strain evidence="7">SAG AM-311-F02</strain>
    </source>
</reference>
<dbReference type="Proteomes" id="UP001594288">
    <property type="component" value="Unassembled WGS sequence"/>
</dbReference>
<feature type="transmembrane region" description="Helical" evidence="6">
    <location>
        <begin position="246"/>
        <end position="269"/>
    </location>
</feature>
<keyword evidence="3 6" id="KW-0812">Transmembrane</keyword>